<keyword evidence="2" id="KW-1185">Reference proteome</keyword>
<proteinExistence type="predicted"/>
<dbReference type="Proteomes" id="UP000830395">
    <property type="component" value="Chromosome 4"/>
</dbReference>
<gene>
    <name evidence="1" type="ORF">PDJAM_G00197760</name>
</gene>
<organism evidence="1 2">
    <name type="scientific">Pangasius djambal</name>
    <dbReference type="NCBI Taxonomy" id="1691987"/>
    <lineage>
        <taxon>Eukaryota</taxon>
        <taxon>Metazoa</taxon>
        <taxon>Chordata</taxon>
        <taxon>Craniata</taxon>
        <taxon>Vertebrata</taxon>
        <taxon>Euteleostomi</taxon>
        <taxon>Actinopterygii</taxon>
        <taxon>Neopterygii</taxon>
        <taxon>Teleostei</taxon>
        <taxon>Ostariophysi</taxon>
        <taxon>Siluriformes</taxon>
        <taxon>Pangasiidae</taxon>
        <taxon>Pangasius</taxon>
    </lineage>
</organism>
<reference evidence="1" key="1">
    <citation type="submission" date="2020-02" db="EMBL/GenBank/DDBJ databases">
        <title>Genome sequencing of the panga catfish, Pangasius djambal.</title>
        <authorList>
            <person name="Wen M."/>
            <person name="Zahm M."/>
            <person name="Roques C."/>
            <person name="Cabau C."/>
            <person name="Klopp C."/>
            <person name="Donnadieu C."/>
            <person name="Jouanno E."/>
            <person name="Avarre J.-C."/>
            <person name="Campet M."/>
            <person name="Ha T."/>
            <person name="Dugue R."/>
            <person name="Lampietro C."/>
            <person name="Louis A."/>
            <person name="Herpin A."/>
            <person name="Echchiki A."/>
            <person name="Berthelot C."/>
            <person name="Parey E."/>
            <person name="Roest-Crollius H."/>
            <person name="Braasch I."/>
            <person name="Postlethwait J.H."/>
            <person name="Bobe J."/>
            <person name="Montfort J."/>
            <person name="Bouchez O."/>
            <person name="Begum T."/>
            <person name="Schartl M."/>
            <person name="Gustiano R."/>
            <person name="Guiguen Y."/>
        </authorList>
    </citation>
    <scope>NUCLEOTIDE SEQUENCE</scope>
    <source>
        <strain evidence="1">Pdj_M5554</strain>
    </source>
</reference>
<accession>A0ACC5Y8G9</accession>
<protein>
    <submittedName>
        <fullName evidence="1">Uncharacterized protein</fullName>
    </submittedName>
</protein>
<comment type="caution">
    <text evidence="1">The sequence shown here is derived from an EMBL/GenBank/DDBJ whole genome shotgun (WGS) entry which is preliminary data.</text>
</comment>
<dbReference type="EMBL" id="CM040978">
    <property type="protein sequence ID" value="MCJ8731281.1"/>
    <property type="molecule type" value="Genomic_DNA"/>
</dbReference>
<name>A0ACC5Y8G9_9TELE</name>
<sequence length="351" mass="39595">MVYIHVTHIAALLSSCVSFGLIIWSRRWDGDVGVLCVFCWAFSFIGSLLSLLMEIFTFHKSVRLLFWRNILTTISSYAALFCLNASIIFPHYFLKGQEDNEFYSHCIVAEIFSCIATLGHLAEVWIMWIESKCYMATGPGLLLVSQTYIASAIFFFLANAVSFKDHPAVIWSLAVYCTCFICTFASIICCAFQNKHNRIWLKGFNLIAAVMYLSASWPVFQLSQDLGQIVGPGSCQDDLGLWPETRLIVVVALTALNFLLYLLSVCCCCMLPSNDDEEEEEKEHRPSSNTSDPCPTQTSDETRAVLPVARTRDLQQYNTTSSNVILRRTDLRIEQPSINIHNSNVQIIVKT</sequence>
<evidence type="ECO:0000313" key="2">
    <source>
        <dbReference type="Proteomes" id="UP000830395"/>
    </source>
</evidence>
<evidence type="ECO:0000313" key="1">
    <source>
        <dbReference type="EMBL" id="MCJ8731281.1"/>
    </source>
</evidence>